<evidence type="ECO:0000256" key="5">
    <source>
        <dbReference type="SAM" id="MobiDB-lite"/>
    </source>
</evidence>
<dbReference type="EMBL" id="JANFAV010000005">
    <property type="protein sequence ID" value="MCW6535080.1"/>
    <property type="molecule type" value="Genomic_DNA"/>
</dbReference>
<evidence type="ECO:0000256" key="6">
    <source>
        <dbReference type="SAM" id="SignalP"/>
    </source>
</evidence>
<evidence type="ECO:0000313" key="9">
    <source>
        <dbReference type="Proteomes" id="UP001165565"/>
    </source>
</evidence>
<comment type="caution">
    <text evidence="8">The sequence shown here is derived from an EMBL/GenBank/DDBJ whole genome shotgun (WGS) entry which is preliminary data.</text>
</comment>
<feature type="compositionally biased region" description="Polar residues" evidence="5">
    <location>
        <begin position="320"/>
        <end position="334"/>
    </location>
</feature>
<evidence type="ECO:0000313" key="8">
    <source>
        <dbReference type="EMBL" id="MCW6535080.1"/>
    </source>
</evidence>
<accession>A0AA41Z6U6</accession>
<keyword evidence="8" id="KW-0645">Protease</keyword>
<evidence type="ECO:0000256" key="3">
    <source>
        <dbReference type="ARBA" id="ARBA00022803"/>
    </source>
</evidence>
<dbReference type="Pfam" id="PF13181">
    <property type="entry name" value="TPR_8"/>
    <property type="match status" value="1"/>
</dbReference>
<dbReference type="SUPFAM" id="SSF50630">
    <property type="entry name" value="Acid proteases"/>
    <property type="match status" value="2"/>
</dbReference>
<dbReference type="SUPFAM" id="SSF48452">
    <property type="entry name" value="TPR-like"/>
    <property type="match status" value="1"/>
</dbReference>
<name>A0AA41Z6U6_9SPHN</name>
<dbReference type="InterPro" id="IPR034122">
    <property type="entry name" value="Retropepsin-like_bacterial"/>
</dbReference>
<feature type="domain" description="Peptidase A2" evidence="7">
    <location>
        <begin position="55"/>
        <end position="94"/>
    </location>
</feature>
<dbReference type="GO" id="GO:0004190">
    <property type="term" value="F:aspartic-type endopeptidase activity"/>
    <property type="evidence" value="ECO:0007669"/>
    <property type="project" value="InterPro"/>
</dbReference>
<proteinExistence type="predicted"/>
<dbReference type="PANTHER" id="PTHR44858">
    <property type="entry name" value="TETRATRICOPEPTIDE REPEAT PROTEIN 6"/>
    <property type="match status" value="1"/>
</dbReference>
<evidence type="ECO:0000259" key="7">
    <source>
        <dbReference type="PROSITE" id="PS50175"/>
    </source>
</evidence>
<dbReference type="Gene3D" id="2.40.70.10">
    <property type="entry name" value="Acid Proteases"/>
    <property type="match status" value="2"/>
</dbReference>
<dbReference type="SMART" id="SM00028">
    <property type="entry name" value="TPR"/>
    <property type="match status" value="4"/>
</dbReference>
<keyword evidence="2" id="KW-0378">Hydrolase</keyword>
<feature type="region of interest" description="Disordered" evidence="5">
    <location>
        <begin position="320"/>
        <end position="345"/>
    </location>
</feature>
<sequence length="587" mass="62600">MPHARNAAAVIAAAILLPVASARAEECKVAKYGTLPVEMVGLRPMTQVKINGQDTRFILDTGAFFSTMSRATAEALSLKTSPAPPGFYMSGIGGRVSVDIARVKDFGILGTTLNNIEFLVGGSDTGSGLIGANLLNFADAEVDLAHGQFSLMKVTGCSKRALAYWAKDGDYNIADLVPNESRANRHVFVNVIVNGQRVRALLDTGAPATLISRRAAERAGIDLNAPDVKASYTASGFGQKSYRSWTARIASYSIGSETIQRARMQVMDGELGIGTDSPDMLLGVDFFLAHHLFIAKSQNKLYFTYNGGRVFSFQKAPVASSQPATDPANPSTAPKTAPELALRGRASLSRGETARALDDLDAAIRLDPDKPDYYTARAEARLHDHKPDLAAADLDSALKLAPQDLAALLMRAQLSLHRKDRAAAARDIAAAQPLAAAGSHEARTIASLYIALDQPDRALPLLDAWIRLHGEDNKLGSALNARCWARGLANQALEGGLDDCRKAIRRDGANPAYLDSLGLIQFRLGRYAEAVETYAKAAAEMPRSAETRYGLGLARKRNGDIAGGDADIAAAKAIDPEIAAQFAKFGL</sequence>
<dbReference type="GO" id="GO:0046813">
    <property type="term" value="P:receptor-mediated virion attachment to host cell"/>
    <property type="evidence" value="ECO:0007669"/>
    <property type="project" value="TreeGrafter"/>
</dbReference>
<dbReference type="InterPro" id="IPR050498">
    <property type="entry name" value="Ycf3"/>
</dbReference>
<evidence type="ECO:0000256" key="4">
    <source>
        <dbReference type="PROSITE-ProRule" id="PRU00339"/>
    </source>
</evidence>
<evidence type="ECO:0000256" key="2">
    <source>
        <dbReference type="ARBA" id="ARBA00022801"/>
    </source>
</evidence>
<keyword evidence="3 4" id="KW-0802">TPR repeat</keyword>
<dbReference type="PROSITE" id="PS50005">
    <property type="entry name" value="TPR"/>
    <property type="match status" value="2"/>
</dbReference>
<keyword evidence="1" id="KW-0677">Repeat</keyword>
<dbReference type="GO" id="GO:0009279">
    <property type="term" value="C:cell outer membrane"/>
    <property type="evidence" value="ECO:0007669"/>
    <property type="project" value="TreeGrafter"/>
</dbReference>
<evidence type="ECO:0000256" key="1">
    <source>
        <dbReference type="ARBA" id="ARBA00022737"/>
    </source>
</evidence>
<keyword evidence="9" id="KW-1185">Reference proteome</keyword>
<dbReference type="InterPro" id="IPR019734">
    <property type="entry name" value="TPR_rpt"/>
</dbReference>
<dbReference type="PANTHER" id="PTHR44858:SF1">
    <property type="entry name" value="UDP-N-ACETYLGLUCOSAMINE--PEPTIDE N-ACETYLGLUCOSAMINYLTRANSFERASE SPINDLY-RELATED"/>
    <property type="match status" value="1"/>
</dbReference>
<dbReference type="InterPro" id="IPR001995">
    <property type="entry name" value="Peptidase_A2_cat"/>
</dbReference>
<dbReference type="InterPro" id="IPR021109">
    <property type="entry name" value="Peptidase_aspartic_dom_sf"/>
</dbReference>
<feature type="repeat" description="TPR" evidence="4">
    <location>
        <begin position="337"/>
        <end position="370"/>
    </location>
</feature>
<dbReference type="InterPro" id="IPR011990">
    <property type="entry name" value="TPR-like_helical_dom_sf"/>
</dbReference>
<protein>
    <submittedName>
        <fullName evidence="8">Aspartyl protease family protein</fullName>
    </submittedName>
</protein>
<dbReference type="Proteomes" id="UP001165565">
    <property type="component" value="Unassembled WGS sequence"/>
</dbReference>
<feature type="repeat" description="TPR" evidence="4">
    <location>
        <begin position="511"/>
        <end position="544"/>
    </location>
</feature>
<dbReference type="GO" id="GO:0006508">
    <property type="term" value="P:proteolysis"/>
    <property type="evidence" value="ECO:0007669"/>
    <property type="project" value="UniProtKB-KW"/>
</dbReference>
<reference evidence="8" key="1">
    <citation type="submission" date="2022-06" db="EMBL/GenBank/DDBJ databases">
        <title>Sphingomonas sp. nov. isolated from rhizosphere soil of tomato.</title>
        <authorList>
            <person name="Dong H."/>
            <person name="Gao R."/>
        </authorList>
    </citation>
    <scope>NUCLEOTIDE SEQUENCE</scope>
    <source>
        <strain evidence="8">MMSM24</strain>
    </source>
</reference>
<dbReference type="InterPro" id="IPR001969">
    <property type="entry name" value="Aspartic_peptidase_AS"/>
</dbReference>
<dbReference type="CDD" id="cd05483">
    <property type="entry name" value="retropepsin_like_bacteria"/>
    <property type="match status" value="2"/>
</dbReference>
<dbReference type="Pfam" id="PF13650">
    <property type="entry name" value="Asp_protease_2"/>
    <property type="match status" value="2"/>
</dbReference>
<dbReference type="AlphaFoldDB" id="A0AA41Z6U6"/>
<dbReference type="RefSeq" id="WP_265268784.1">
    <property type="nucleotide sequence ID" value="NZ_JANFAV010000005.1"/>
</dbReference>
<organism evidence="8 9">
    <name type="scientific">Sphingomonas lycopersici</name>
    <dbReference type="NCBI Taxonomy" id="2951807"/>
    <lineage>
        <taxon>Bacteria</taxon>
        <taxon>Pseudomonadati</taxon>
        <taxon>Pseudomonadota</taxon>
        <taxon>Alphaproteobacteria</taxon>
        <taxon>Sphingomonadales</taxon>
        <taxon>Sphingomonadaceae</taxon>
        <taxon>Sphingomonas</taxon>
    </lineage>
</organism>
<gene>
    <name evidence="8" type="ORF">NEE01_09805</name>
</gene>
<dbReference type="Gene3D" id="1.25.40.10">
    <property type="entry name" value="Tetratricopeptide repeat domain"/>
    <property type="match status" value="2"/>
</dbReference>
<feature type="chain" id="PRO_5041432866" evidence="6">
    <location>
        <begin position="25"/>
        <end position="587"/>
    </location>
</feature>
<keyword evidence="6" id="KW-0732">Signal</keyword>
<dbReference type="PROSITE" id="PS00141">
    <property type="entry name" value="ASP_PROTEASE"/>
    <property type="match status" value="1"/>
</dbReference>
<feature type="domain" description="Peptidase A2" evidence="7">
    <location>
        <begin position="198"/>
        <end position="286"/>
    </location>
</feature>
<dbReference type="PROSITE" id="PS50175">
    <property type="entry name" value="ASP_PROT_RETROV"/>
    <property type="match status" value="2"/>
</dbReference>
<feature type="signal peptide" evidence="6">
    <location>
        <begin position="1"/>
        <end position="24"/>
    </location>
</feature>